<feature type="transmembrane region" description="Helical" evidence="15">
    <location>
        <begin position="66"/>
        <end position="87"/>
    </location>
</feature>
<dbReference type="CDD" id="cd03495">
    <property type="entry name" value="SQR_TypeC_SdhD_like"/>
    <property type="match status" value="1"/>
</dbReference>
<evidence type="ECO:0000313" key="17">
    <source>
        <dbReference type="Proteomes" id="UP001595533"/>
    </source>
</evidence>
<evidence type="ECO:0000256" key="5">
    <source>
        <dbReference type="ARBA" id="ARBA00019425"/>
    </source>
</evidence>
<evidence type="ECO:0000313" key="16">
    <source>
        <dbReference type="EMBL" id="MFC3193864.1"/>
    </source>
</evidence>
<accession>A0ABV7J6W3</accession>
<evidence type="ECO:0000256" key="6">
    <source>
        <dbReference type="ARBA" id="ARBA00022448"/>
    </source>
</evidence>
<dbReference type="Pfam" id="PF01127">
    <property type="entry name" value="Sdh_cyt"/>
    <property type="match status" value="1"/>
</dbReference>
<evidence type="ECO:0000256" key="2">
    <source>
        <dbReference type="ARBA" id="ARBA00004050"/>
    </source>
</evidence>
<keyword evidence="6" id="KW-0813">Transport</keyword>
<comment type="subcellular location">
    <subcellularLocation>
        <location evidence="3">Membrane</location>
        <topology evidence="3">Multi-pass membrane protein</topology>
    </subcellularLocation>
</comment>
<dbReference type="Gene3D" id="1.20.1300.10">
    <property type="entry name" value="Fumarate reductase/succinate dehydrogenase, transmembrane subunit"/>
    <property type="match status" value="1"/>
</dbReference>
<evidence type="ECO:0000256" key="8">
    <source>
        <dbReference type="ARBA" id="ARBA00022617"/>
    </source>
</evidence>
<dbReference type="SUPFAM" id="SSF81343">
    <property type="entry name" value="Fumarate reductase respiratory complex transmembrane subunits"/>
    <property type="match status" value="1"/>
</dbReference>
<dbReference type="InterPro" id="IPR000701">
    <property type="entry name" value="SuccDH_FuR_B_TM-su"/>
</dbReference>
<sequence length="125" mass="13928">MSYRSDLGKVKGLGTAKHGFKHWWMQRMTAVLLIPTGLFVLISLLRMDGVTAAQMLGWMAQPLNAIVLLLFTLTASYHGALGLQVVVEDYVGSHSWQLILQYLIKLSMIILMMVNIYAVSTVLFG</sequence>
<comment type="pathway">
    <text evidence="4">Carbohydrate metabolism; tricarboxylic acid cycle.</text>
</comment>
<keyword evidence="14 15" id="KW-0472">Membrane</keyword>
<keyword evidence="17" id="KW-1185">Reference proteome</keyword>
<feature type="transmembrane region" description="Helical" evidence="15">
    <location>
        <begin position="99"/>
        <end position="124"/>
    </location>
</feature>
<evidence type="ECO:0000256" key="11">
    <source>
        <dbReference type="ARBA" id="ARBA00022982"/>
    </source>
</evidence>
<dbReference type="InterPro" id="IPR034804">
    <property type="entry name" value="SQR/QFR_C/D"/>
</dbReference>
<evidence type="ECO:0000256" key="13">
    <source>
        <dbReference type="ARBA" id="ARBA00023004"/>
    </source>
</evidence>
<dbReference type="NCBIfam" id="TIGR02968">
    <property type="entry name" value="succ_dehyd_anc"/>
    <property type="match status" value="1"/>
</dbReference>
<evidence type="ECO:0000256" key="1">
    <source>
        <dbReference type="ARBA" id="ARBA00001971"/>
    </source>
</evidence>
<keyword evidence="7" id="KW-0816">Tricarboxylic acid cycle</keyword>
<dbReference type="RefSeq" id="WP_077411342.1">
    <property type="nucleotide sequence ID" value="NZ_JBHRTS010000003.1"/>
</dbReference>
<dbReference type="Proteomes" id="UP001595533">
    <property type="component" value="Unassembled WGS sequence"/>
</dbReference>
<proteinExistence type="predicted"/>
<evidence type="ECO:0000256" key="12">
    <source>
        <dbReference type="ARBA" id="ARBA00022989"/>
    </source>
</evidence>
<reference evidence="17" key="1">
    <citation type="journal article" date="2019" name="Int. J. Syst. Evol. Microbiol.">
        <title>The Global Catalogue of Microorganisms (GCM) 10K type strain sequencing project: providing services to taxonomists for standard genome sequencing and annotation.</title>
        <authorList>
            <consortium name="The Broad Institute Genomics Platform"/>
            <consortium name="The Broad Institute Genome Sequencing Center for Infectious Disease"/>
            <person name="Wu L."/>
            <person name="Ma J."/>
        </authorList>
    </citation>
    <scope>NUCLEOTIDE SEQUENCE [LARGE SCALE GENOMIC DNA]</scope>
    <source>
        <strain evidence="17">KCTC 42953</strain>
    </source>
</reference>
<keyword evidence="13" id="KW-0408">Iron</keyword>
<organism evidence="16 17">
    <name type="scientific">Marinicella sediminis</name>
    <dbReference type="NCBI Taxonomy" id="1792834"/>
    <lineage>
        <taxon>Bacteria</taxon>
        <taxon>Pseudomonadati</taxon>
        <taxon>Pseudomonadota</taxon>
        <taxon>Gammaproteobacteria</taxon>
        <taxon>Lysobacterales</taxon>
        <taxon>Marinicellaceae</taxon>
        <taxon>Marinicella</taxon>
    </lineage>
</organism>
<keyword evidence="12 15" id="KW-1133">Transmembrane helix</keyword>
<keyword evidence="10" id="KW-0479">Metal-binding</keyword>
<evidence type="ECO:0000256" key="7">
    <source>
        <dbReference type="ARBA" id="ARBA00022532"/>
    </source>
</evidence>
<name>A0ABV7J6W3_9GAMM</name>
<keyword evidence="8" id="KW-0349">Heme</keyword>
<dbReference type="InterPro" id="IPR014312">
    <property type="entry name" value="Succ_DH_anchor"/>
</dbReference>
<evidence type="ECO:0000256" key="3">
    <source>
        <dbReference type="ARBA" id="ARBA00004141"/>
    </source>
</evidence>
<comment type="function">
    <text evidence="2">Membrane-anchoring subunit of succinate dehydrogenase (SDH).</text>
</comment>
<keyword evidence="9 15" id="KW-0812">Transmembrane</keyword>
<comment type="cofactor">
    <cofactor evidence="1">
        <name>heme</name>
        <dbReference type="ChEBI" id="CHEBI:30413"/>
    </cofactor>
</comment>
<evidence type="ECO:0000256" key="10">
    <source>
        <dbReference type="ARBA" id="ARBA00022723"/>
    </source>
</evidence>
<evidence type="ECO:0000256" key="15">
    <source>
        <dbReference type="SAM" id="Phobius"/>
    </source>
</evidence>
<dbReference type="EMBL" id="JBHRTS010000003">
    <property type="protein sequence ID" value="MFC3193864.1"/>
    <property type="molecule type" value="Genomic_DNA"/>
</dbReference>
<protein>
    <recommendedName>
        <fullName evidence="5">Succinate dehydrogenase hydrophobic membrane anchor subunit</fullName>
    </recommendedName>
</protein>
<evidence type="ECO:0000256" key="4">
    <source>
        <dbReference type="ARBA" id="ARBA00005163"/>
    </source>
</evidence>
<keyword evidence="11" id="KW-0249">Electron transport</keyword>
<comment type="caution">
    <text evidence="16">The sequence shown here is derived from an EMBL/GenBank/DDBJ whole genome shotgun (WGS) entry which is preliminary data.</text>
</comment>
<feature type="transmembrane region" description="Helical" evidence="15">
    <location>
        <begin position="24"/>
        <end position="45"/>
    </location>
</feature>
<gene>
    <name evidence="16" type="primary">sdhD</name>
    <name evidence="16" type="ORF">ACFODZ_06400</name>
</gene>
<evidence type="ECO:0000256" key="9">
    <source>
        <dbReference type="ARBA" id="ARBA00022692"/>
    </source>
</evidence>
<evidence type="ECO:0000256" key="14">
    <source>
        <dbReference type="ARBA" id="ARBA00023136"/>
    </source>
</evidence>